<evidence type="ECO:0000313" key="3">
    <source>
        <dbReference type="Proteomes" id="UP000292372"/>
    </source>
</evidence>
<proteinExistence type="predicted"/>
<keyword evidence="1" id="KW-0812">Transmembrane</keyword>
<dbReference type="Proteomes" id="UP000292372">
    <property type="component" value="Unassembled WGS sequence"/>
</dbReference>
<reference evidence="2 3" key="1">
    <citation type="journal article" date="2015" name="Int. J. Syst. Evol. Microbiol.">
        <title>Hyunsoonleella pacifica sp. nov., isolated from seawater of South Pacific Gyre.</title>
        <authorList>
            <person name="Gao X."/>
            <person name="Zhang Z."/>
            <person name="Dai X."/>
            <person name="Zhang X.H."/>
        </authorList>
    </citation>
    <scope>NUCLEOTIDE SEQUENCE [LARGE SCALE GENOMIC DNA]</scope>
    <source>
        <strain evidence="2 3">SW033</strain>
    </source>
</reference>
<protein>
    <submittedName>
        <fullName evidence="2">Uncharacterized protein</fullName>
    </submittedName>
</protein>
<dbReference type="Pfam" id="PF19578">
    <property type="entry name" value="DUF6090"/>
    <property type="match status" value="1"/>
</dbReference>
<accession>A0A4Q9FP61</accession>
<dbReference type="AlphaFoldDB" id="A0A4Q9FP61"/>
<keyword evidence="3" id="KW-1185">Reference proteome</keyword>
<dbReference type="EMBL" id="SIRS01000005">
    <property type="protein sequence ID" value="TBN14452.1"/>
    <property type="molecule type" value="Genomic_DNA"/>
</dbReference>
<evidence type="ECO:0000313" key="2">
    <source>
        <dbReference type="EMBL" id="TBN14452.1"/>
    </source>
</evidence>
<keyword evidence="1" id="KW-0472">Membrane</keyword>
<gene>
    <name evidence="2" type="ORF">EYD46_12830</name>
</gene>
<feature type="transmembrane region" description="Helical" evidence="1">
    <location>
        <begin position="6"/>
        <end position="24"/>
    </location>
</feature>
<dbReference type="InterPro" id="IPR045749">
    <property type="entry name" value="DUF6090"/>
</dbReference>
<dbReference type="OrthoDB" id="1427364at2"/>
<sequence length="219" mass="25247">MKKINWQYALGEVLIVIVGISIAFSMNKCAENTKNDKLKQQYLTSIKNDLEIDKVTLETNTEELGRKIGVLQKVLPLFSATNSNEKNGLREIFSIMQLTDFNPKDITYQSMINSGDFSLIEDFQLKTAIETHYSDYKTILKDYERQEIIHKEYFGDYFIHNMDYDAMRRGELGFMDEKLLKNILQSMRGAFIIKQKASERGIKSCDSLIKLISSELASP</sequence>
<comment type="caution">
    <text evidence="2">The sequence shown here is derived from an EMBL/GenBank/DDBJ whole genome shotgun (WGS) entry which is preliminary data.</text>
</comment>
<name>A0A4Q9FP61_9FLAO</name>
<keyword evidence="1" id="KW-1133">Transmembrane helix</keyword>
<dbReference type="RefSeq" id="WP_130937573.1">
    <property type="nucleotide sequence ID" value="NZ_BMEE01000002.1"/>
</dbReference>
<evidence type="ECO:0000256" key="1">
    <source>
        <dbReference type="SAM" id="Phobius"/>
    </source>
</evidence>
<organism evidence="2 3">
    <name type="scientific">Hyunsoonleella pacifica</name>
    <dbReference type="NCBI Taxonomy" id="1080224"/>
    <lineage>
        <taxon>Bacteria</taxon>
        <taxon>Pseudomonadati</taxon>
        <taxon>Bacteroidota</taxon>
        <taxon>Flavobacteriia</taxon>
        <taxon>Flavobacteriales</taxon>
        <taxon>Flavobacteriaceae</taxon>
    </lineage>
</organism>